<evidence type="ECO:0000313" key="2">
    <source>
        <dbReference type="EMBL" id="MBA4639279.1"/>
    </source>
</evidence>
<keyword evidence="1" id="KW-0812">Transmembrane</keyword>
<sequence>MCYPFTQTSVKWKPDRQMMYLFLRCSNLYLVCSSSTPSILLRLLISKLKVMQQCEFATCSQYHTSLSLFKLPLDSFVYSICRLSLLQYQHCQFTCGLFDVT</sequence>
<reference evidence="2" key="1">
    <citation type="journal article" date="2013" name="J. Plant Res.">
        <title>Effect of fungi and light on seed germination of three Opuntia species from semiarid lands of central Mexico.</title>
        <authorList>
            <person name="Delgado-Sanchez P."/>
            <person name="Jimenez-Bremont J.F."/>
            <person name="Guerrero-Gonzalez Mde L."/>
            <person name="Flores J."/>
        </authorList>
    </citation>
    <scope>NUCLEOTIDE SEQUENCE</scope>
    <source>
        <tissue evidence="2">Cladode</tissue>
    </source>
</reference>
<proteinExistence type="predicted"/>
<keyword evidence="1" id="KW-1133">Transmembrane helix</keyword>
<dbReference type="AlphaFoldDB" id="A0A7C8ZBY0"/>
<accession>A0A7C8ZBY0</accession>
<name>A0A7C8ZBY0_OPUST</name>
<dbReference type="EMBL" id="GISG01112924">
    <property type="protein sequence ID" value="MBA4639279.1"/>
    <property type="molecule type" value="Transcribed_RNA"/>
</dbReference>
<organism evidence="2">
    <name type="scientific">Opuntia streptacantha</name>
    <name type="common">Prickly pear cactus</name>
    <name type="synonym">Opuntia cardona</name>
    <dbReference type="NCBI Taxonomy" id="393608"/>
    <lineage>
        <taxon>Eukaryota</taxon>
        <taxon>Viridiplantae</taxon>
        <taxon>Streptophyta</taxon>
        <taxon>Embryophyta</taxon>
        <taxon>Tracheophyta</taxon>
        <taxon>Spermatophyta</taxon>
        <taxon>Magnoliopsida</taxon>
        <taxon>eudicotyledons</taxon>
        <taxon>Gunneridae</taxon>
        <taxon>Pentapetalae</taxon>
        <taxon>Caryophyllales</taxon>
        <taxon>Cactineae</taxon>
        <taxon>Cactaceae</taxon>
        <taxon>Opuntioideae</taxon>
        <taxon>Opuntia</taxon>
    </lineage>
</organism>
<protein>
    <submittedName>
        <fullName evidence="2">Uncharacterized protein</fullName>
    </submittedName>
</protein>
<keyword evidence="1" id="KW-0472">Membrane</keyword>
<reference evidence="2" key="2">
    <citation type="submission" date="2020-07" db="EMBL/GenBank/DDBJ databases">
        <authorList>
            <person name="Vera ALvarez R."/>
            <person name="Arias-Moreno D.M."/>
            <person name="Jimenez-Jacinto V."/>
            <person name="Jimenez-Bremont J.F."/>
            <person name="Swaminathan K."/>
            <person name="Moose S.P."/>
            <person name="Guerrero-Gonzalez M.L."/>
            <person name="Marino-Ramirez L."/>
            <person name="Landsman D."/>
            <person name="Rodriguez-Kessler M."/>
            <person name="Delgado-Sanchez P."/>
        </authorList>
    </citation>
    <scope>NUCLEOTIDE SEQUENCE</scope>
    <source>
        <tissue evidence="2">Cladode</tissue>
    </source>
</reference>
<evidence type="ECO:0000256" key="1">
    <source>
        <dbReference type="SAM" id="Phobius"/>
    </source>
</evidence>
<feature type="transmembrane region" description="Helical" evidence="1">
    <location>
        <begin position="21"/>
        <end position="45"/>
    </location>
</feature>